<dbReference type="EMBL" id="BJYI01000026">
    <property type="protein sequence ID" value="GEN74092.1"/>
    <property type="molecule type" value="Genomic_DNA"/>
</dbReference>
<dbReference type="RefSeq" id="WP_111960141.1">
    <property type="nucleotide sequence ID" value="NZ_BJYI01000026.1"/>
</dbReference>
<dbReference type="Proteomes" id="UP000321150">
    <property type="component" value="Unassembled WGS sequence"/>
</dbReference>
<comment type="caution">
    <text evidence="2">The sequence shown here is derived from an EMBL/GenBank/DDBJ whole genome shotgun (WGS) entry which is preliminary data.</text>
</comment>
<organism evidence="2 3">
    <name type="scientific">Chryseobacterium lathyri</name>
    <dbReference type="NCBI Taxonomy" id="395933"/>
    <lineage>
        <taxon>Bacteria</taxon>
        <taxon>Pseudomonadati</taxon>
        <taxon>Bacteroidota</taxon>
        <taxon>Flavobacteriia</taxon>
        <taxon>Flavobacteriales</taxon>
        <taxon>Weeksellaceae</taxon>
        <taxon>Chryseobacterium group</taxon>
        <taxon>Chryseobacterium</taxon>
    </lineage>
</organism>
<feature type="region of interest" description="Disordered" evidence="1">
    <location>
        <begin position="22"/>
        <end position="62"/>
    </location>
</feature>
<gene>
    <name evidence="2" type="ORF">CLA01_41640</name>
</gene>
<evidence type="ECO:0000256" key="1">
    <source>
        <dbReference type="SAM" id="MobiDB-lite"/>
    </source>
</evidence>
<reference evidence="2 3" key="1">
    <citation type="submission" date="2019-07" db="EMBL/GenBank/DDBJ databases">
        <title>Whole genome shotgun sequence of Chryseobacterium lathyri NBRC 105250.</title>
        <authorList>
            <person name="Hosoyama A."/>
            <person name="Uohara A."/>
            <person name="Ohji S."/>
            <person name="Ichikawa N."/>
        </authorList>
    </citation>
    <scope>NUCLEOTIDE SEQUENCE [LARGE SCALE GENOMIC DNA]</scope>
    <source>
        <strain evidence="2 3">NBRC 105250</strain>
    </source>
</reference>
<evidence type="ECO:0000313" key="2">
    <source>
        <dbReference type="EMBL" id="GEN74092.1"/>
    </source>
</evidence>
<evidence type="ECO:0000313" key="3">
    <source>
        <dbReference type="Proteomes" id="UP000321150"/>
    </source>
</evidence>
<proteinExistence type="predicted"/>
<sequence>MNTCTSEFSSYEGLSSRYYESGKSIENQKKTPTQGVSGKTNFHHKFKSGKKPQGKFTSMKVK</sequence>
<name>A0A511YFW2_9FLAO</name>
<dbReference type="AlphaFoldDB" id="A0A511YFW2"/>
<accession>A0A511YFW2</accession>
<feature type="compositionally biased region" description="Polar residues" evidence="1">
    <location>
        <begin position="30"/>
        <end position="40"/>
    </location>
</feature>
<protein>
    <submittedName>
        <fullName evidence="2">Uncharacterized protein</fullName>
    </submittedName>
</protein>
<feature type="compositionally biased region" description="Basic residues" evidence="1">
    <location>
        <begin position="41"/>
        <end position="53"/>
    </location>
</feature>